<evidence type="ECO:0000313" key="3">
    <source>
        <dbReference type="Proteomes" id="UP000555003"/>
    </source>
</evidence>
<comment type="caution">
    <text evidence="2">The sequence shown here is derived from an EMBL/GenBank/DDBJ whole genome shotgun (WGS) entry which is preliminary data.</text>
</comment>
<dbReference type="Pfam" id="PF13376">
    <property type="entry name" value="OmdA"/>
    <property type="match status" value="1"/>
</dbReference>
<evidence type="ECO:0000313" key="2">
    <source>
        <dbReference type="EMBL" id="MBA9072428.1"/>
    </source>
</evidence>
<dbReference type="SUPFAM" id="SSF159888">
    <property type="entry name" value="YdhG-like"/>
    <property type="match status" value="1"/>
</dbReference>
<reference evidence="2 3" key="1">
    <citation type="submission" date="2020-08" db="EMBL/GenBank/DDBJ databases">
        <title>Genomic Encyclopedia of Type Strains, Phase IV (KMG-IV): sequencing the most valuable type-strain genomes for metagenomic binning, comparative biology and taxonomic classification.</title>
        <authorList>
            <person name="Goeker M."/>
        </authorList>
    </citation>
    <scope>NUCLEOTIDE SEQUENCE [LARGE SCALE GENOMIC DNA]</scope>
    <source>
        <strain evidence="2 3">DSM 100397</strain>
    </source>
</reference>
<dbReference type="Pfam" id="PF08818">
    <property type="entry name" value="DUF1801"/>
    <property type="match status" value="1"/>
</dbReference>
<dbReference type="RefSeq" id="WP_182492469.1">
    <property type="nucleotide sequence ID" value="NZ_JACJIS010000001.1"/>
</dbReference>
<dbReference type="InterPro" id="IPR014922">
    <property type="entry name" value="YdhG-like"/>
</dbReference>
<gene>
    <name evidence="2" type="ORF">GGR22_000554</name>
</gene>
<sequence length="203" mass="23527">MAQFDPKVEEYIAKSADFAQPVLNHWRQLVHATCPEVVETIKWGIPHFDYKGDFMVVMASYKNHCSFTFIKAELLSDPRLKDKVKLKPVERYLGKITSLSDLPDDAEFVALLKEAMALNEKGIKVSMKKNDTPKVVETPDYFIKKLESNPKAKEVFESKSPAFRKEYNIWITDAKTDATREKRMEEAIEWIAEGKGRFWKYAK</sequence>
<protein>
    <submittedName>
        <fullName evidence="2">Uncharacterized protein YdeI (YjbR/CyaY-like superfamily)</fullName>
    </submittedName>
</protein>
<proteinExistence type="predicted"/>
<dbReference type="Proteomes" id="UP000555003">
    <property type="component" value="Unassembled WGS sequence"/>
</dbReference>
<name>A0ABR6DLV9_9FLAO</name>
<dbReference type="EMBL" id="JACJIS010000001">
    <property type="protein sequence ID" value="MBA9072428.1"/>
    <property type="molecule type" value="Genomic_DNA"/>
</dbReference>
<feature type="domain" description="YdhG-like" evidence="1">
    <location>
        <begin position="20"/>
        <end position="116"/>
    </location>
</feature>
<dbReference type="Gene3D" id="3.90.1150.200">
    <property type="match status" value="1"/>
</dbReference>
<accession>A0ABR6DLV9</accession>
<evidence type="ECO:0000259" key="1">
    <source>
        <dbReference type="Pfam" id="PF08818"/>
    </source>
</evidence>
<organism evidence="2 3">
    <name type="scientific">Flavobacterium gossypii</name>
    <dbReference type="NCBI Taxonomy" id="1646119"/>
    <lineage>
        <taxon>Bacteria</taxon>
        <taxon>Pseudomonadati</taxon>
        <taxon>Bacteroidota</taxon>
        <taxon>Flavobacteriia</taxon>
        <taxon>Flavobacteriales</taxon>
        <taxon>Flavobacteriaceae</taxon>
        <taxon>Flavobacterium</taxon>
    </lineage>
</organism>
<keyword evidence="3" id="KW-1185">Reference proteome</keyword>